<dbReference type="AlphaFoldDB" id="A0ABD5RWC4"/>
<protein>
    <submittedName>
        <fullName evidence="2">Uncharacterized protein</fullName>
    </submittedName>
</protein>
<comment type="caution">
    <text evidence="2">The sequence shown here is derived from an EMBL/GenBank/DDBJ whole genome shotgun (WGS) entry which is preliminary data.</text>
</comment>
<keyword evidence="1" id="KW-1133">Transmembrane helix</keyword>
<keyword evidence="1" id="KW-0812">Transmembrane</keyword>
<reference evidence="2 3" key="1">
    <citation type="journal article" date="2019" name="Int. J. Syst. Evol. Microbiol.">
        <title>The Global Catalogue of Microorganisms (GCM) 10K type strain sequencing project: providing services to taxonomists for standard genome sequencing and annotation.</title>
        <authorList>
            <consortium name="The Broad Institute Genomics Platform"/>
            <consortium name="The Broad Institute Genome Sequencing Center for Infectious Disease"/>
            <person name="Wu L."/>
            <person name="Ma J."/>
        </authorList>
    </citation>
    <scope>NUCLEOTIDE SEQUENCE [LARGE SCALE GENOMIC DNA]</scope>
    <source>
        <strain evidence="2 3">NBRC 111368</strain>
    </source>
</reference>
<organism evidence="2 3">
    <name type="scientific">Halobium palmae</name>
    <dbReference type="NCBI Taxonomy" id="1776492"/>
    <lineage>
        <taxon>Archaea</taxon>
        <taxon>Methanobacteriati</taxon>
        <taxon>Methanobacteriota</taxon>
        <taxon>Stenosarchaea group</taxon>
        <taxon>Halobacteria</taxon>
        <taxon>Halobacteriales</taxon>
        <taxon>Haloferacaceae</taxon>
        <taxon>Halobium</taxon>
    </lineage>
</organism>
<evidence type="ECO:0000313" key="3">
    <source>
        <dbReference type="Proteomes" id="UP001596328"/>
    </source>
</evidence>
<evidence type="ECO:0000313" key="2">
    <source>
        <dbReference type="EMBL" id="MFC6723273.1"/>
    </source>
</evidence>
<dbReference type="EMBL" id="JBHSWU010000009">
    <property type="protein sequence ID" value="MFC6723273.1"/>
    <property type="molecule type" value="Genomic_DNA"/>
</dbReference>
<keyword evidence="1" id="KW-0472">Membrane</keyword>
<sequence length="60" mass="6628">MVSRENRVIAVCIVLAFFVGAGAYQIESWPEWAGFAAFVFTGVVLPTSINEYADRKRTTA</sequence>
<dbReference type="Pfam" id="PF25949">
    <property type="entry name" value="DUF7987"/>
    <property type="match status" value="1"/>
</dbReference>
<feature type="transmembrane region" description="Helical" evidence="1">
    <location>
        <begin position="33"/>
        <end position="53"/>
    </location>
</feature>
<name>A0ABD5RWC4_9EURY</name>
<dbReference type="InterPro" id="IPR058293">
    <property type="entry name" value="DUF7987"/>
</dbReference>
<accession>A0ABD5RWC4</accession>
<evidence type="ECO:0000256" key="1">
    <source>
        <dbReference type="SAM" id="Phobius"/>
    </source>
</evidence>
<gene>
    <name evidence="2" type="ORF">ACFQE1_02460</name>
</gene>
<keyword evidence="3" id="KW-1185">Reference proteome</keyword>
<proteinExistence type="predicted"/>
<dbReference type="Proteomes" id="UP001596328">
    <property type="component" value="Unassembled WGS sequence"/>
</dbReference>